<dbReference type="OrthoDB" id="3373764at2"/>
<comment type="caution">
    <text evidence="5">The sequence shown here is derived from an EMBL/GenBank/DDBJ whole genome shotgun (WGS) entry which is preliminary data.</text>
</comment>
<evidence type="ECO:0000256" key="1">
    <source>
        <dbReference type="ARBA" id="ARBA00006534"/>
    </source>
</evidence>
<dbReference type="PANTHER" id="PTHR20842:SF0">
    <property type="entry name" value="ALPHA-ASPARTYL DIPEPTIDASE"/>
    <property type="match status" value="1"/>
</dbReference>
<accession>A0A3A6TZK4</accession>
<dbReference type="Pfam" id="PF03575">
    <property type="entry name" value="Peptidase_S51"/>
    <property type="match status" value="1"/>
</dbReference>
<evidence type="ECO:0000256" key="3">
    <source>
        <dbReference type="ARBA" id="ARBA00022801"/>
    </source>
</evidence>
<keyword evidence="4" id="KW-0720">Serine protease</keyword>
<dbReference type="RefSeq" id="WP_121854752.1">
    <property type="nucleotide sequence ID" value="NZ_CP037952.1"/>
</dbReference>
<dbReference type="PANTHER" id="PTHR20842">
    <property type="entry name" value="PROTEASE S51 ALPHA-ASPARTYL DIPEPTIDASE"/>
    <property type="match status" value="1"/>
</dbReference>
<proteinExistence type="inferred from homology"/>
<dbReference type="CDD" id="cd03129">
    <property type="entry name" value="GAT1_Peptidase_E_like"/>
    <property type="match status" value="1"/>
</dbReference>
<comment type="similarity">
    <text evidence="1">Belongs to the peptidase S51 family.</text>
</comment>
<dbReference type="Proteomes" id="UP000273022">
    <property type="component" value="Unassembled WGS sequence"/>
</dbReference>
<name>A0A3A6TZK4_9GAMM</name>
<gene>
    <name evidence="5" type="ORF">D5R81_16655</name>
</gene>
<keyword evidence="6" id="KW-1185">Reference proteome</keyword>
<keyword evidence="2" id="KW-0645">Protease</keyword>
<dbReference type="GO" id="GO:0006508">
    <property type="term" value="P:proteolysis"/>
    <property type="evidence" value="ECO:0007669"/>
    <property type="project" value="UniProtKB-KW"/>
</dbReference>
<reference evidence="5 6" key="1">
    <citation type="submission" date="2018-09" db="EMBL/GenBank/DDBJ databases">
        <title>Phylogeny of the Shewanellaceae, and recommendation for two new genera, Pseudoshewanella and Parashewanella.</title>
        <authorList>
            <person name="Wang G."/>
        </authorList>
    </citation>
    <scope>NUCLEOTIDE SEQUENCE [LARGE SCALE GENOMIC DNA]</scope>
    <source>
        <strain evidence="5 6">KCTC 22492</strain>
    </source>
</reference>
<dbReference type="EMBL" id="QYYH01000137">
    <property type="protein sequence ID" value="RJY07076.1"/>
    <property type="molecule type" value="Genomic_DNA"/>
</dbReference>
<evidence type="ECO:0000313" key="6">
    <source>
        <dbReference type="Proteomes" id="UP000273022"/>
    </source>
</evidence>
<organism evidence="5 6">
    <name type="scientific">Parashewanella spongiae</name>
    <dbReference type="NCBI Taxonomy" id="342950"/>
    <lineage>
        <taxon>Bacteria</taxon>
        <taxon>Pseudomonadati</taxon>
        <taxon>Pseudomonadota</taxon>
        <taxon>Gammaproteobacteria</taxon>
        <taxon>Alteromonadales</taxon>
        <taxon>Shewanellaceae</taxon>
        <taxon>Parashewanella</taxon>
    </lineage>
</organism>
<evidence type="ECO:0000256" key="2">
    <source>
        <dbReference type="ARBA" id="ARBA00022670"/>
    </source>
</evidence>
<evidence type="ECO:0000256" key="4">
    <source>
        <dbReference type="ARBA" id="ARBA00022825"/>
    </source>
</evidence>
<protein>
    <submittedName>
        <fullName evidence="5">Peptidase S51</fullName>
    </submittedName>
</protein>
<dbReference type="GO" id="GO:0008236">
    <property type="term" value="F:serine-type peptidase activity"/>
    <property type="evidence" value="ECO:0007669"/>
    <property type="project" value="UniProtKB-KW"/>
</dbReference>
<dbReference type="Gene3D" id="3.40.50.880">
    <property type="match status" value="1"/>
</dbReference>
<dbReference type="AlphaFoldDB" id="A0A3A6TZK4"/>
<keyword evidence="3" id="KW-0378">Hydrolase</keyword>
<dbReference type="InterPro" id="IPR005320">
    <property type="entry name" value="Peptidase_S51"/>
</dbReference>
<evidence type="ECO:0000313" key="5">
    <source>
        <dbReference type="EMBL" id="RJY07076.1"/>
    </source>
</evidence>
<dbReference type="InterPro" id="IPR029062">
    <property type="entry name" value="Class_I_gatase-like"/>
</dbReference>
<sequence length="225" mass="25034">MLNNDLNRGNVLLLSQHDNKIGHASIVQAMKGSKGKRVGYIASEPDTNRIFYNACKTVYEKLGFEMNVYLELEDEYNEQSVEALFNCDAVHLSGGDTFRFLKGLQTRGLLHRISEFNLSGGIVIGVSAGAMIITPSIESAFLCGDKNTVNLTDFTGLHLVNLRFIPHVNKLIIDGALPNTWDCDVFFCSDYDGILIKNEQLQYIGEPIKINAESQGKFLLRELAI</sequence>
<dbReference type="SUPFAM" id="SSF52317">
    <property type="entry name" value="Class I glutamine amidotransferase-like"/>
    <property type="match status" value="1"/>
</dbReference>